<dbReference type="RefSeq" id="WP_344666570.1">
    <property type="nucleotide sequence ID" value="NZ_BAAAQN010000017.1"/>
</dbReference>
<evidence type="ECO:0000259" key="1">
    <source>
        <dbReference type="Pfam" id="PF01636"/>
    </source>
</evidence>
<dbReference type="SUPFAM" id="SSF56112">
    <property type="entry name" value="Protein kinase-like (PK-like)"/>
    <property type="match status" value="1"/>
</dbReference>
<keyword evidence="3" id="KW-1185">Reference proteome</keyword>
<proteinExistence type="predicted"/>
<feature type="domain" description="Aminoglycoside phosphotransferase" evidence="1">
    <location>
        <begin position="39"/>
        <end position="215"/>
    </location>
</feature>
<gene>
    <name evidence="2" type="ORF">GCM10009839_33990</name>
</gene>
<dbReference type="EMBL" id="BAAAQN010000017">
    <property type="protein sequence ID" value="GAA2031302.1"/>
    <property type="molecule type" value="Genomic_DNA"/>
</dbReference>
<name>A0ABN2U909_9ACTN</name>
<reference evidence="2 3" key="1">
    <citation type="journal article" date="2019" name="Int. J. Syst. Evol. Microbiol.">
        <title>The Global Catalogue of Microorganisms (GCM) 10K type strain sequencing project: providing services to taxonomists for standard genome sequencing and annotation.</title>
        <authorList>
            <consortium name="The Broad Institute Genomics Platform"/>
            <consortium name="The Broad Institute Genome Sequencing Center for Infectious Disease"/>
            <person name="Wu L."/>
            <person name="Ma J."/>
        </authorList>
    </citation>
    <scope>NUCLEOTIDE SEQUENCE [LARGE SCALE GENOMIC DNA]</scope>
    <source>
        <strain evidence="2 3">JCM 16014</strain>
    </source>
</reference>
<dbReference type="Proteomes" id="UP001500751">
    <property type="component" value="Unassembled WGS sequence"/>
</dbReference>
<dbReference type="InterPro" id="IPR002575">
    <property type="entry name" value="Aminoglycoside_PTrfase"/>
</dbReference>
<evidence type="ECO:0000313" key="3">
    <source>
        <dbReference type="Proteomes" id="UP001500751"/>
    </source>
</evidence>
<accession>A0ABN2U909</accession>
<protein>
    <recommendedName>
        <fullName evidence="1">Aminoglycoside phosphotransferase domain-containing protein</fullName>
    </recommendedName>
</protein>
<dbReference type="Pfam" id="PF01636">
    <property type="entry name" value="APH"/>
    <property type="match status" value="1"/>
</dbReference>
<organism evidence="2 3">
    <name type="scientific">Catenulispora yoronensis</name>
    <dbReference type="NCBI Taxonomy" id="450799"/>
    <lineage>
        <taxon>Bacteria</taxon>
        <taxon>Bacillati</taxon>
        <taxon>Actinomycetota</taxon>
        <taxon>Actinomycetes</taxon>
        <taxon>Catenulisporales</taxon>
        <taxon>Catenulisporaceae</taxon>
        <taxon>Catenulispora</taxon>
    </lineage>
</organism>
<evidence type="ECO:0000313" key="2">
    <source>
        <dbReference type="EMBL" id="GAA2031302.1"/>
    </source>
</evidence>
<dbReference type="Gene3D" id="3.90.1200.10">
    <property type="match status" value="1"/>
</dbReference>
<dbReference type="InterPro" id="IPR011009">
    <property type="entry name" value="Kinase-like_dom_sf"/>
</dbReference>
<comment type="caution">
    <text evidence="2">The sequence shown here is derived from an EMBL/GenBank/DDBJ whole genome shotgun (WGS) entry which is preliminary data.</text>
</comment>
<sequence length="298" mass="33120">MDDGDLREVGLLIDTLRQVFGDFDMPLWKPYSVNAKSTDSTVRLKIYRGISPAQRQERERAAIEQAPSHGIPVPRLLHSGATATTTWSVFENVAGSPGRLDNEIGLDAFVDNVVELMTRLHDGRGLACWPGSCQDRPNSASVNEQLSHRARSRPWWPELCERLRILDSVDSIRLHGDIKPEHFIASDHERYVVDWEAATVGPAVLDYADFLFHTVRDLIYAGRNAPEQLAARCGGGMQALGVTLAWRVVLWTDRRRPADLDLLPHRTLTSLAATDEPADLIAHLASIIAAMAEHGTPR</sequence>